<feature type="non-terminal residue" evidence="2">
    <location>
        <position position="1"/>
    </location>
</feature>
<dbReference type="VEuPathDB" id="FungiDB:NEUTE1DRAFT_41034"/>
<name>F8MMT4_NEUT8</name>
<dbReference type="RefSeq" id="XP_009850226.1">
    <property type="nucleotide sequence ID" value="XM_009851924.1"/>
</dbReference>
<dbReference type="HOGENOM" id="CLU_2347228_0_0_1"/>
<organism evidence="2 3">
    <name type="scientific">Neurospora tetrasperma (strain FGSC 2508 / ATCC MYA-4615 / P0657)</name>
    <dbReference type="NCBI Taxonomy" id="510951"/>
    <lineage>
        <taxon>Eukaryota</taxon>
        <taxon>Fungi</taxon>
        <taxon>Dikarya</taxon>
        <taxon>Ascomycota</taxon>
        <taxon>Pezizomycotina</taxon>
        <taxon>Sordariomycetes</taxon>
        <taxon>Sordariomycetidae</taxon>
        <taxon>Sordariales</taxon>
        <taxon>Sordariaceae</taxon>
        <taxon>Neurospora</taxon>
    </lineage>
</organism>
<reference evidence="3" key="1">
    <citation type="journal article" date="2011" name="Genetics">
        <title>Massive changes in genome architecture accompany the transition to self-fertility in the filamentous fungus Neurospora tetrasperma.</title>
        <authorList>
            <person name="Ellison C.E."/>
            <person name="Stajich J.E."/>
            <person name="Jacobson D.J."/>
            <person name="Natvig D.O."/>
            <person name="Lapidus A."/>
            <person name="Foster B."/>
            <person name="Aerts A."/>
            <person name="Riley R."/>
            <person name="Lindquist E.A."/>
            <person name="Grigoriev I.V."/>
            <person name="Taylor J.W."/>
        </authorList>
    </citation>
    <scope>NUCLEOTIDE SEQUENCE [LARGE SCALE GENOMIC DNA]</scope>
    <source>
        <strain evidence="3">FGSC 2508 / P0657</strain>
    </source>
</reference>
<dbReference type="GeneID" id="20827769"/>
<proteinExistence type="predicted"/>
<keyword evidence="3" id="KW-1185">Reference proteome</keyword>
<dbReference type="EMBL" id="GL891304">
    <property type="protein sequence ID" value="EGO57958.1"/>
    <property type="molecule type" value="Genomic_DNA"/>
</dbReference>
<accession>F8MMT4</accession>
<feature type="region of interest" description="Disordered" evidence="1">
    <location>
        <begin position="38"/>
        <end position="61"/>
    </location>
</feature>
<protein>
    <submittedName>
        <fullName evidence="2">Uncharacterized protein</fullName>
    </submittedName>
</protein>
<dbReference type="AlphaFoldDB" id="F8MMT4"/>
<sequence length="83" mass="9463">RRSTNSGLFKIDAIKASWFPGLSSGIWMTGKEGRVEYDIGRRRRRRQQQQQQQGSKKLQKPLVSVRLGSLRILQGLENGRPGI</sequence>
<evidence type="ECO:0000313" key="2">
    <source>
        <dbReference type="EMBL" id="EGO57958.1"/>
    </source>
</evidence>
<dbReference type="OrthoDB" id="10524154at2759"/>
<evidence type="ECO:0000313" key="3">
    <source>
        <dbReference type="Proteomes" id="UP000008065"/>
    </source>
</evidence>
<evidence type="ECO:0000256" key="1">
    <source>
        <dbReference type="SAM" id="MobiDB-lite"/>
    </source>
</evidence>
<gene>
    <name evidence="2" type="ORF">NEUTE1DRAFT_41034</name>
</gene>
<dbReference type="Proteomes" id="UP000008065">
    <property type="component" value="Unassembled WGS sequence"/>
</dbReference>
<dbReference type="KEGG" id="nte:NEUTE1DRAFT41034"/>